<dbReference type="GO" id="GO:0000156">
    <property type="term" value="F:phosphorelay response regulator activity"/>
    <property type="evidence" value="ECO:0007669"/>
    <property type="project" value="TreeGrafter"/>
</dbReference>
<dbReference type="SUPFAM" id="SSF52172">
    <property type="entry name" value="CheY-like"/>
    <property type="match status" value="1"/>
</dbReference>
<name>A0A7U4P476_9BURK</name>
<dbReference type="Gene3D" id="3.40.50.2300">
    <property type="match status" value="1"/>
</dbReference>
<dbReference type="PROSITE" id="PS51755">
    <property type="entry name" value="OMPR_PHOB"/>
    <property type="match status" value="1"/>
</dbReference>
<keyword evidence="2" id="KW-0902">Two-component regulatory system</keyword>
<keyword evidence="1" id="KW-0597">Phosphoprotein</keyword>
<evidence type="ECO:0000256" key="1">
    <source>
        <dbReference type="ARBA" id="ARBA00022553"/>
    </source>
</evidence>
<keyword evidence="4" id="KW-0238">DNA-binding</keyword>
<sequence>MPNATSCPNDIPSGRIIVLDDEAEIRNILQRFLASHGFDVRSARNSTQLDVFLERQPYDLLILDIMMPGEDGLAVCRRLRARGQTIPILMLTARGDPVDRVVGLELGADDYLAKPFLPRELLARVRAMLRRQQVTLRQRDLRDGALQESGGAILRFGGYQLDTGRQELGGPNGAAVEVGLAEMRLLCALAQTPNRPVSRANLIERARGPNYDANMRSVDVQVLRLRQIIEADASAPRHIRTIWGIGYMLVAELES</sequence>
<evidence type="ECO:0000256" key="5">
    <source>
        <dbReference type="ARBA" id="ARBA00023163"/>
    </source>
</evidence>
<dbReference type="RefSeq" id="WP_006026744.1">
    <property type="nucleotide sequence ID" value="NZ_CP013380.1"/>
</dbReference>
<dbReference type="GO" id="GO:0006355">
    <property type="term" value="P:regulation of DNA-templated transcription"/>
    <property type="evidence" value="ECO:0007669"/>
    <property type="project" value="InterPro"/>
</dbReference>
<dbReference type="Gene3D" id="6.10.250.690">
    <property type="match status" value="1"/>
</dbReference>
<evidence type="ECO:0000256" key="2">
    <source>
        <dbReference type="ARBA" id="ARBA00023012"/>
    </source>
</evidence>
<dbReference type="PANTHER" id="PTHR48111">
    <property type="entry name" value="REGULATOR OF RPOS"/>
    <property type="match status" value="1"/>
</dbReference>
<protein>
    <submittedName>
        <fullName evidence="6">Response regulator</fullName>
    </submittedName>
</protein>
<dbReference type="GO" id="GO:0005829">
    <property type="term" value="C:cytosol"/>
    <property type="evidence" value="ECO:0007669"/>
    <property type="project" value="TreeGrafter"/>
</dbReference>
<dbReference type="Pfam" id="PF00486">
    <property type="entry name" value="Trans_reg_C"/>
    <property type="match status" value="1"/>
</dbReference>
<dbReference type="InterPro" id="IPR001789">
    <property type="entry name" value="Sig_transdc_resp-reg_receiver"/>
</dbReference>
<keyword evidence="5" id="KW-0804">Transcription</keyword>
<evidence type="ECO:0000256" key="4">
    <source>
        <dbReference type="ARBA" id="ARBA00023125"/>
    </source>
</evidence>
<dbReference type="KEGG" id="bhg:I6G56_10695"/>
<accession>A0A7U4P476</accession>
<evidence type="ECO:0000313" key="6">
    <source>
        <dbReference type="EMBL" id="QPS42121.1"/>
    </source>
</evidence>
<dbReference type="Pfam" id="PF00072">
    <property type="entry name" value="Response_reg"/>
    <property type="match status" value="1"/>
</dbReference>
<dbReference type="SMART" id="SM00862">
    <property type="entry name" value="Trans_reg_C"/>
    <property type="match status" value="1"/>
</dbReference>
<dbReference type="FunFam" id="3.40.50.2300:FF:000001">
    <property type="entry name" value="DNA-binding response regulator PhoB"/>
    <property type="match status" value="1"/>
</dbReference>
<gene>
    <name evidence="6" type="ORF">I6G56_10695</name>
</gene>
<dbReference type="SMART" id="SM00448">
    <property type="entry name" value="REC"/>
    <property type="match status" value="1"/>
</dbReference>
<dbReference type="InterPro" id="IPR001867">
    <property type="entry name" value="OmpR/PhoB-type_DNA-bd"/>
</dbReference>
<organism evidence="6 7">
    <name type="scientific">Burkholderia humptydooensis</name>
    <dbReference type="NCBI Taxonomy" id="430531"/>
    <lineage>
        <taxon>Bacteria</taxon>
        <taxon>Pseudomonadati</taxon>
        <taxon>Pseudomonadota</taxon>
        <taxon>Betaproteobacteria</taxon>
        <taxon>Burkholderiales</taxon>
        <taxon>Burkholderiaceae</taxon>
        <taxon>Burkholderia</taxon>
        <taxon>pseudomallei group</taxon>
    </lineage>
</organism>
<dbReference type="Proteomes" id="UP000594943">
    <property type="component" value="Chromosome 1"/>
</dbReference>
<dbReference type="CDD" id="cd00383">
    <property type="entry name" value="trans_reg_C"/>
    <property type="match status" value="1"/>
</dbReference>
<dbReference type="InterPro" id="IPR039420">
    <property type="entry name" value="WalR-like"/>
</dbReference>
<proteinExistence type="predicted"/>
<dbReference type="PROSITE" id="PS50110">
    <property type="entry name" value="RESPONSE_REGULATORY"/>
    <property type="match status" value="1"/>
</dbReference>
<dbReference type="GO" id="GO:0000976">
    <property type="term" value="F:transcription cis-regulatory region binding"/>
    <property type="evidence" value="ECO:0007669"/>
    <property type="project" value="TreeGrafter"/>
</dbReference>
<dbReference type="InterPro" id="IPR036388">
    <property type="entry name" value="WH-like_DNA-bd_sf"/>
</dbReference>
<dbReference type="GO" id="GO:0032993">
    <property type="term" value="C:protein-DNA complex"/>
    <property type="evidence" value="ECO:0007669"/>
    <property type="project" value="TreeGrafter"/>
</dbReference>
<evidence type="ECO:0000313" key="7">
    <source>
        <dbReference type="Proteomes" id="UP000594943"/>
    </source>
</evidence>
<dbReference type="InterPro" id="IPR011006">
    <property type="entry name" value="CheY-like_superfamily"/>
</dbReference>
<dbReference type="EMBL" id="CP065686">
    <property type="protein sequence ID" value="QPS42121.1"/>
    <property type="molecule type" value="Genomic_DNA"/>
</dbReference>
<dbReference type="Gene3D" id="1.10.10.10">
    <property type="entry name" value="Winged helix-like DNA-binding domain superfamily/Winged helix DNA-binding domain"/>
    <property type="match status" value="1"/>
</dbReference>
<dbReference type="SUPFAM" id="SSF46894">
    <property type="entry name" value="C-terminal effector domain of the bipartite response regulators"/>
    <property type="match status" value="1"/>
</dbReference>
<evidence type="ECO:0000256" key="3">
    <source>
        <dbReference type="ARBA" id="ARBA00023015"/>
    </source>
</evidence>
<dbReference type="AlphaFoldDB" id="A0A7U4P476"/>
<keyword evidence="3" id="KW-0805">Transcription regulation</keyword>
<dbReference type="PANTHER" id="PTHR48111:SF4">
    <property type="entry name" value="DNA-BINDING DUAL TRANSCRIPTIONAL REGULATOR OMPR"/>
    <property type="match status" value="1"/>
</dbReference>
<accession>A0A7T2TY66</accession>
<dbReference type="InterPro" id="IPR016032">
    <property type="entry name" value="Sig_transdc_resp-reg_C-effctor"/>
</dbReference>
<reference evidence="6 7" key="1">
    <citation type="submission" date="2020-12" db="EMBL/GenBank/DDBJ databases">
        <title>FDA dAtabase for Regulatory Grade micrObial Sequences (FDA-ARGOS): Supporting development and validation of Infectious Disease Dx tests.</title>
        <authorList>
            <person name="Nelson B."/>
            <person name="Plummer A."/>
            <person name="Tallon L."/>
            <person name="Sadzewicz L."/>
            <person name="Zhao X."/>
            <person name="Boylan J."/>
            <person name="Ott S."/>
            <person name="Bowen H."/>
            <person name="Vavikolanu K."/>
            <person name="Mehta A."/>
            <person name="Aluvathingal J."/>
            <person name="Nadendla S."/>
            <person name="Myers T."/>
            <person name="Yan Y."/>
            <person name="Sichtig H."/>
        </authorList>
    </citation>
    <scope>NUCLEOTIDE SEQUENCE [LARGE SCALE GENOMIC DNA]</scope>
    <source>
        <strain evidence="6 7">FDAARGOS_899</strain>
    </source>
</reference>